<organism evidence="1">
    <name type="scientific">Catalpa bungei</name>
    <dbReference type="NCBI Taxonomy" id="265496"/>
    <lineage>
        <taxon>Eukaryota</taxon>
        <taxon>Viridiplantae</taxon>
        <taxon>Streptophyta</taxon>
        <taxon>Embryophyta</taxon>
        <taxon>Tracheophyta</taxon>
        <taxon>Spermatophyta</taxon>
        <taxon>Magnoliopsida</taxon>
        <taxon>eudicotyledons</taxon>
        <taxon>Gunneridae</taxon>
        <taxon>Pentapetalae</taxon>
        <taxon>asterids</taxon>
        <taxon>lamiids</taxon>
        <taxon>Lamiales</taxon>
        <taxon>Bignoniaceae</taxon>
        <taxon>Catalpeae</taxon>
        <taxon>Catalpa</taxon>
    </lineage>
</organism>
<proteinExistence type="evidence at transcript level"/>
<accession>A0A142CD33</accession>
<reference evidence="1" key="1">
    <citation type="journal article" date="2016" name="Appl Plant Sci">
        <title>Development and characterization of EST-SSR markers for Catalpa bungei (Bignoniaceae).</title>
        <authorList>
            <person name="Wang P."/>
            <person name="Ma Y."/>
            <person name="Ma L."/>
            <person name="Li Y."/>
            <person name="Wang S."/>
            <person name="Li L."/>
            <person name="Yang R."/>
            <person name="Wang Q."/>
        </authorList>
    </citation>
    <scope>NUCLEOTIDE SEQUENCE</scope>
</reference>
<protein>
    <submittedName>
        <fullName evidence="1">LRX6</fullName>
    </submittedName>
</protein>
<dbReference type="EMBL" id="KT992847">
    <property type="protein sequence ID" value="AMP82936.1"/>
    <property type="molecule type" value="mRNA"/>
</dbReference>
<name>A0A142CD33_9LAMI</name>
<evidence type="ECO:0000313" key="1">
    <source>
        <dbReference type="EMBL" id="AMP82936.1"/>
    </source>
</evidence>
<dbReference type="AlphaFoldDB" id="A0A142CD33"/>
<sequence length="114" mass="12947">MVTEQPNRSVTMTIQCHPASQTIALLFPLSSMNPFPLKIARATYGTLKQKMRVTTQVHGTNTSNHLSKELINKPLKNCTVLNQALVTWQKREDFMQSKPSILAEQLPEEQFTLH</sequence>